<dbReference type="OrthoDB" id="5180791at2"/>
<feature type="compositionally biased region" description="Acidic residues" evidence="1">
    <location>
        <begin position="241"/>
        <end position="251"/>
    </location>
</feature>
<dbReference type="NCBIfam" id="NF040712">
    <property type="entry name" value="SepH"/>
    <property type="match status" value="1"/>
</dbReference>
<gene>
    <name evidence="3" type="ORF">CPPEL_08085</name>
</gene>
<evidence type="ECO:0000313" key="4">
    <source>
        <dbReference type="Proteomes" id="UP000271426"/>
    </source>
</evidence>
<evidence type="ECO:0000256" key="1">
    <source>
        <dbReference type="SAM" id="MobiDB-lite"/>
    </source>
</evidence>
<evidence type="ECO:0000259" key="2">
    <source>
        <dbReference type="Pfam" id="PF11268"/>
    </source>
</evidence>
<feature type="region of interest" description="Disordered" evidence="1">
    <location>
        <begin position="241"/>
        <end position="271"/>
    </location>
</feature>
<keyword evidence="4" id="KW-1185">Reference proteome</keyword>
<dbReference type="AlphaFoldDB" id="A0A3G6J0Q9"/>
<evidence type="ECO:0000313" key="3">
    <source>
        <dbReference type="EMBL" id="AZA09724.1"/>
    </source>
</evidence>
<feature type="domain" description="DUF3071" evidence="2">
    <location>
        <begin position="1"/>
        <end position="199"/>
    </location>
</feature>
<feature type="region of interest" description="Disordered" evidence="1">
    <location>
        <begin position="38"/>
        <end position="84"/>
    </location>
</feature>
<dbReference type="EMBL" id="CP033898">
    <property type="protein sequence ID" value="AZA09724.1"/>
    <property type="molecule type" value="Genomic_DNA"/>
</dbReference>
<dbReference type="InterPro" id="IPR021421">
    <property type="entry name" value="DUF3071"/>
</dbReference>
<dbReference type="InterPro" id="IPR047682">
    <property type="entry name" value="SepH-like"/>
</dbReference>
<protein>
    <recommendedName>
        <fullName evidence="2">DUF3071 domain-containing protein</fullName>
    </recommendedName>
</protein>
<sequence length="290" mass="32802">MRELRLIPEESTHSSLVFEASDNQEQFFLAVDDSLRNALNVAQPESPEPEHNEDEQPEQAQVEAEATEKPSRQQKEVDPRLTNPLKMRPREIQERLRRGGTIAELAQENGVTESRIEPFAHPVLLERSRIANMAKQSNPVRDDGPAQLTLWEILATAFAARGMELQDATWDAYRDSANQWVIKVTWQSGLSEQSAEWNFVLHGAGAKTTVARNAVAADLIDPNFAQPVRNLSAVQQQPEVEEVEQEEETTVEGELLQHPEPQPRKRRKAVTPSWEDVLLGVRTNTKRPRS</sequence>
<name>A0A3G6J0Q9_9CORY</name>
<dbReference type="Pfam" id="PF11268">
    <property type="entry name" value="DUF3071"/>
    <property type="match status" value="1"/>
</dbReference>
<dbReference type="RefSeq" id="WP_123960611.1">
    <property type="nucleotide sequence ID" value="NZ_CP033898.1"/>
</dbReference>
<proteinExistence type="predicted"/>
<dbReference type="Proteomes" id="UP000271426">
    <property type="component" value="Chromosome"/>
</dbReference>
<organism evidence="3 4">
    <name type="scientific">Corynebacterium pseudopelargi</name>
    <dbReference type="NCBI Taxonomy" id="2080757"/>
    <lineage>
        <taxon>Bacteria</taxon>
        <taxon>Bacillati</taxon>
        <taxon>Actinomycetota</taxon>
        <taxon>Actinomycetes</taxon>
        <taxon>Mycobacteriales</taxon>
        <taxon>Corynebacteriaceae</taxon>
        <taxon>Corynebacterium</taxon>
    </lineage>
</organism>
<reference evidence="3 4" key="1">
    <citation type="submission" date="2018-11" db="EMBL/GenBank/DDBJ databases">
        <authorList>
            <person name="Kleinhagauer T."/>
            <person name="Glaeser S.P."/>
            <person name="Spergser J."/>
            <person name="Ruckert C."/>
            <person name="Kaempfer P."/>
            <person name="Busse H.-J."/>
        </authorList>
    </citation>
    <scope>NUCLEOTIDE SEQUENCE [LARGE SCALE GENOMIC DNA]</scope>
    <source>
        <strain evidence="3 4">812CH</strain>
    </source>
</reference>
<dbReference type="KEGG" id="cpso:CPPEL_08085"/>
<feature type="compositionally biased region" description="Basic and acidic residues" evidence="1">
    <location>
        <begin position="66"/>
        <end position="79"/>
    </location>
</feature>
<accession>A0A3G6J0Q9</accession>